<keyword evidence="2" id="KW-0539">Nucleus</keyword>
<dbReference type="GO" id="GO:0000981">
    <property type="term" value="F:DNA-binding transcription factor activity, RNA polymerase II-specific"/>
    <property type="evidence" value="ECO:0007669"/>
    <property type="project" value="InterPro"/>
</dbReference>
<dbReference type="Gene3D" id="4.10.240.10">
    <property type="entry name" value="Zn(2)-C6 fungal-type DNA-binding domain"/>
    <property type="match status" value="1"/>
</dbReference>
<reference evidence="4 5" key="1">
    <citation type="submission" date="2016-04" db="EMBL/GenBank/DDBJ databases">
        <title>A degradative enzymes factory behind the ericoid mycorrhizal symbiosis.</title>
        <authorList>
            <consortium name="DOE Joint Genome Institute"/>
            <person name="Martino E."/>
            <person name="Morin E."/>
            <person name="Grelet G."/>
            <person name="Kuo A."/>
            <person name="Kohler A."/>
            <person name="Daghino S."/>
            <person name="Barry K."/>
            <person name="Choi C."/>
            <person name="Cichocki N."/>
            <person name="Clum A."/>
            <person name="Copeland A."/>
            <person name="Hainaut M."/>
            <person name="Haridas S."/>
            <person name="Labutti K."/>
            <person name="Lindquist E."/>
            <person name="Lipzen A."/>
            <person name="Khouja H.-R."/>
            <person name="Murat C."/>
            <person name="Ohm R."/>
            <person name="Olson A."/>
            <person name="Spatafora J."/>
            <person name="Veneault-Fourrey C."/>
            <person name="Henrissat B."/>
            <person name="Grigoriev I."/>
            <person name="Martin F."/>
            <person name="Perotto S."/>
        </authorList>
    </citation>
    <scope>NUCLEOTIDE SEQUENCE [LARGE SCALE GENOMIC DNA]</scope>
    <source>
        <strain evidence="4 5">F</strain>
    </source>
</reference>
<protein>
    <recommendedName>
        <fullName evidence="3">Zn(2)-C6 fungal-type domain-containing protein</fullName>
    </recommendedName>
</protein>
<dbReference type="STRING" id="1149755.A0A2J6QRJ0"/>
<dbReference type="Pfam" id="PF00172">
    <property type="entry name" value="Zn_clus"/>
    <property type="match status" value="1"/>
</dbReference>
<dbReference type="PROSITE" id="PS50048">
    <property type="entry name" value="ZN2_CY6_FUNGAL_2"/>
    <property type="match status" value="1"/>
</dbReference>
<dbReference type="GO" id="GO:0008270">
    <property type="term" value="F:zinc ion binding"/>
    <property type="evidence" value="ECO:0007669"/>
    <property type="project" value="InterPro"/>
</dbReference>
<evidence type="ECO:0000256" key="2">
    <source>
        <dbReference type="ARBA" id="ARBA00023242"/>
    </source>
</evidence>
<dbReference type="GO" id="GO:0000976">
    <property type="term" value="F:transcription cis-regulatory region binding"/>
    <property type="evidence" value="ECO:0007669"/>
    <property type="project" value="TreeGrafter"/>
</dbReference>
<evidence type="ECO:0000313" key="4">
    <source>
        <dbReference type="EMBL" id="PMD28880.1"/>
    </source>
</evidence>
<dbReference type="SUPFAM" id="SSF57701">
    <property type="entry name" value="Zn2/Cys6 DNA-binding domain"/>
    <property type="match status" value="1"/>
</dbReference>
<organism evidence="4 5">
    <name type="scientific">Hyaloscypha variabilis (strain UAMH 11265 / GT02V1 / F)</name>
    <name type="common">Meliniomyces variabilis</name>
    <dbReference type="NCBI Taxonomy" id="1149755"/>
    <lineage>
        <taxon>Eukaryota</taxon>
        <taxon>Fungi</taxon>
        <taxon>Dikarya</taxon>
        <taxon>Ascomycota</taxon>
        <taxon>Pezizomycotina</taxon>
        <taxon>Leotiomycetes</taxon>
        <taxon>Helotiales</taxon>
        <taxon>Hyaloscyphaceae</taxon>
        <taxon>Hyaloscypha</taxon>
        <taxon>Hyaloscypha variabilis</taxon>
    </lineage>
</organism>
<dbReference type="InterPro" id="IPR036864">
    <property type="entry name" value="Zn2-C6_fun-type_DNA-bd_sf"/>
</dbReference>
<proteinExistence type="predicted"/>
<dbReference type="AlphaFoldDB" id="A0A2J6QRJ0"/>
<dbReference type="PANTHER" id="PTHR37534:SF15">
    <property type="entry name" value="ZN(II)2CYS6 TRANSCRIPTION FACTOR (EUROFUNG)"/>
    <property type="match status" value="1"/>
</dbReference>
<dbReference type="PROSITE" id="PS00463">
    <property type="entry name" value="ZN2_CY6_FUNGAL_1"/>
    <property type="match status" value="1"/>
</dbReference>
<sequence>MKTSTPYQISPGTPPVARKMLLYTRQAPRRKLYHRSKSGCSYCKLKKKKCDERRPKCIRCEQKSENCEYEEVRPKELKPHPTTLMSLLRTSESSSSSNSPWDSQDDCCDQFTFEDISSAVEYFSAEESSDYSIEAFCGLYESPTYSNVELRVSEHDLNSSLLNTPFHDFNLPLESGKHQHCQDVVDHFSSVFSHLPAFQDQNTPLFGPSSMSTKPQTIPPVLDILLAFSCSQFEQQHGVQNEETSLYFHSRALQGLIQLLDNIWEGNAEEILCTIMLLVYYEILVRPSDAKVVDDHLGAAIMILNSQFIPSTPETSLLKRTFYFFDVIVALTLDQPPLYSLPPTDLQYSIAEGFKTPYSILGTVDILLGIFSNFWPIMHRMAKLHSSKLSLETASTVGTSSEVSVLREELDSTARGIELALTAWKPVLPFDTPTNSDPFEEARAQSMVSNAEAYRYSALVYLCHDIYVYPRNSFAVQKWTHLSLTSCSKVVDYPEHCFESPMSTLLWPLFVAACNAIEQTDRDLATNVFVAIDKRQGTKNIADAWTVVREVWRRSDLVKESGGDEVQWKEICQERNLNIVLA</sequence>
<dbReference type="PANTHER" id="PTHR37534">
    <property type="entry name" value="TRANSCRIPTIONAL ACTIVATOR PROTEIN UGA3"/>
    <property type="match status" value="1"/>
</dbReference>
<name>A0A2J6QRJ0_HYAVF</name>
<dbReference type="GO" id="GO:0045944">
    <property type="term" value="P:positive regulation of transcription by RNA polymerase II"/>
    <property type="evidence" value="ECO:0007669"/>
    <property type="project" value="TreeGrafter"/>
</dbReference>
<dbReference type="EMBL" id="KZ613981">
    <property type="protein sequence ID" value="PMD28880.1"/>
    <property type="molecule type" value="Genomic_DNA"/>
</dbReference>
<evidence type="ECO:0000259" key="3">
    <source>
        <dbReference type="PROSITE" id="PS50048"/>
    </source>
</evidence>
<dbReference type="SMART" id="SM00066">
    <property type="entry name" value="GAL4"/>
    <property type="match status" value="1"/>
</dbReference>
<dbReference type="CDD" id="cd00067">
    <property type="entry name" value="GAL4"/>
    <property type="match status" value="1"/>
</dbReference>
<evidence type="ECO:0000313" key="5">
    <source>
        <dbReference type="Proteomes" id="UP000235786"/>
    </source>
</evidence>
<keyword evidence="5" id="KW-1185">Reference proteome</keyword>
<dbReference type="InterPro" id="IPR021858">
    <property type="entry name" value="Fun_TF"/>
</dbReference>
<dbReference type="Pfam" id="PF11951">
    <property type="entry name" value="Fungal_trans_2"/>
    <property type="match status" value="1"/>
</dbReference>
<dbReference type="InterPro" id="IPR001138">
    <property type="entry name" value="Zn2Cys6_DnaBD"/>
</dbReference>
<evidence type="ECO:0000256" key="1">
    <source>
        <dbReference type="ARBA" id="ARBA00004123"/>
    </source>
</evidence>
<gene>
    <name evidence="4" type="ORF">L207DRAFT_539298</name>
</gene>
<dbReference type="GO" id="GO:0005634">
    <property type="term" value="C:nucleus"/>
    <property type="evidence" value="ECO:0007669"/>
    <property type="project" value="UniProtKB-SubCell"/>
</dbReference>
<dbReference type="OrthoDB" id="25818at2759"/>
<accession>A0A2J6QRJ0</accession>
<feature type="domain" description="Zn(2)-C6 fungal-type" evidence="3">
    <location>
        <begin position="39"/>
        <end position="69"/>
    </location>
</feature>
<dbReference type="Proteomes" id="UP000235786">
    <property type="component" value="Unassembled WGS sequence"/>
</dbReference>
<comment type="subcellular location">
    <subcellularLocation>
        <location evidence="1">Nucleus</location>
    </subcellularLocation>
</comment>